<dbReference type="PANTHER" id="PTHR13132">
    <property type="entry name" value="ALPHA- 1,6 -FUCOSYLTRANSFERASE"/>
    <property type="match status" value="1"/>
</dbReference>
<dbReference type="EMBL" id="OB669118">
    <property type="protein sequence ID" value="CAD7234577.1"/>
    <property type="molecule type" value="Genomic_DNA"/>
</dbReference>
<sequence length="423" mass="48134">MFDLPNFNSQDLILGSNITGNKHVGMKDPGIRHLEHVTSNQANDDKKLAKDSQAKLKNTVNELPNFIRDYIAFHKSSCNKPVYENKYMIFTEKHDFAGGGIGDRLRGLVFTFFWAIATNRTFLIYWDNPFNLTEVFQPATDLDWNCNIEEAFNRSTFFYLPNAKEIAKYSEKFNSGENWPAFTAVQTNYHAMYVPKKYPKPMKELFQREKVSLHSLSLFEIAFNALLKPSKALTQRLMEMRSAIGLKDQQPYITMHLRMGKAGNVTWKDPPRSRPEDIPKLLKCGRKLRRDYSKKFDIPQEELPLVFLTDSQESKQRVAAENSDIRTFDSEIIHIDKHVKNIEAAPKQGYIDAWAEFLLIRESRCIFIPGGLRAPTSSPGQGHDSAGLGNNATANGAVATLGHVLWRGLYDTGAVLSSVLRLH</sequence>
<gene>
    <name evidence="1" type="ORF">CTOB1V02_LOCUS12393</name>
</gene>
<dbReference type="GO" id="GO:0046921">
    <property type="term" value="F:alpha-(1-&gt;6)-fucosyltransferase activity"/>
    <property type="evidence" value="ECO:0007669"/>
    <property type="project" value="TreeGrafter"/>
</dbReference>
<protein>
    <submittedName>
        <fullName evidence="1">Uncharacterized protein</fullName>
    </submittedName>
</protein>
<dbReference type="GO" id="GO:0006487">
    <property type="term" value="P:protein N-linked glycosylation"/>
    <property type="evidence" value="ECO:0007669"/>
    <property type="project" value="TreeGrafter"/>
</dbReference>
<dbReference type="OrthoDB" id="428346at2759"/>
<accession>A0A7R8WT50</accession>
<reference evidence="1" key="1">
    <citation type="submission" date="2020-11" db="EMBL/GenBank/DDBJ databases">
        <authorList>
            <person name="Tran Van P."/>
        </authorList>
    </citation>
    <scope>NUCLEOTIDE SEQUENCE</scope>
</reference>
<dbReference type="AlphaFoldDB" id="A0A7R8WT50"/>
<proteinExistence type="predicted"/>
<organism evidence="1">
    <name type="scientific">Cyprideis torosa</name>
    <dbReference type="NCBI Taxonomy" id="163714"/>
    <lineage>
        <taxon>Eukaryota</taxon>
        <taxon>Metazoa</taxon>
        <taxon>Ecdysozoa</taxon>
        <taxon>Arthropoda</taxon>
        <taxon>Crustacea</taxon>
        <taxon>Oligostraca</taxon>
        <taxon>Ostracoda</taxon>
        <taxon>Podocopa</taxon>
        <taxon>Podocopida</taxon>
        <taxon>Cytherocopina</taxon>
        <taxon>Cytheroidea</taxon>
        <taxon>Cytherideidae</taxon>
        <taxon>Cyprideis</taxon>
    </lineage>
</organism>
<dbReference type="PANTHER" id="PTHR13132:SF29">
    <property type="entry name" value="ALPHA-(1,6)-FUCOSYLTRANSFERASE"/>
    <property type="match status" value="1"/>
</dbReference>
<name>A0A7R8WT50_9CRUS</name>
<evidence type="ECO:0000313" key="1">
    <source>
        <dbReference type="EMBL" id="CAD7234577.1"/>
    </source>
</evidence>